<evidence type="ECO:0000256" key="5">
    <source>
        <dbReference type="ARBA" id="ARBA00022759"/>
    </source>
</evidence>
<keyword evidence="8 13" id="KW-0460">Magnesium</keyword>
<feature type="active site" evidence="13">
    <location>
        <position position="67"/>
    </location>
</feature>
<dbReference type="GO" id="GO:0000287">
    <property type="term" value="F:magnesium ion binding"/>
    <property type="evidence" value="ECO:0007669"/>
    <property type="project" value="UniProtKB-UniRule"/>
</dbReference>
<feature type="binding site" evidence="13">
    <location>
        <position position="67"/>
    </location>
    <ligand>
        <name>Mg(2+)</name>
        <dbReference type="ChEBI" id="CHEBI:18420"/>
        <label>2</label>
    </ligand>
</feature>
<dbReference type="HAMAP" id="MF_00034">
    <property type="entry name" value="RuvC"/>
    <property type="match status" value="1"/>
</dbReference>
<dbReference type="InterPro" id="IPR036397">
    <property type="entry name" value="RNaseH_sf"/>
</dbReference>
<keyword evidence="3 13" id="KW-0540">Nuclease</keyword>
<keyword evidence="5 13" id="KW-0255">Endonuclease</keyword>
<dbReference type="SUPFAM" id="SSF53098">
    <property type="entry name" value="Ribonuclease H-like"/>
    <property type="match status" value="1"/>
</dbReference>
<comment type="function">
    <text evidence="13">The RuvA-RuvB-RuvC complex processes Holliday junction (HJ) DNA during genetic recombination and DNA repair. Endonuclease that resolves HJ intermediates. Cleaves cruciform DNA by making single-stranded nicks across the HJ at symmetrical positions within the homologous arms, yielding a 5'-phosphate and a 3'-hydroxyl group; requires a central core of homology in the junction. The consensus cleavage sequence is 5'-(A/T)TT(C/G)-3'. Cleavage occurs on the 3'-side of the TT dinucleotide at the point of strand exchange. HJ branch migration catalyzed by RuvA-RuvB allows RuvC to scan DNA until it finds its consensus sequence, where it cleaves and resolves the cruciform DNA.</text>
</comment>
<dbReference type="Pfam" id="PF02075">
    <property type="entry name" value="RuvC"/>
    <property type="match status" value="1"/>
</dbReference>
<proteinExistence type="inferred from homology"/>
<keyword evidence="4 13" id="KW-0479">Metal-binding</keyword>
<comment type="cofactor">
    <cofactor evidence="13">
        <name>Mg(2+)</name>
        <dbReference type="ChEBI" id="CHEBI:18420"/>
    </cofactor>
    <text evidence="13">Binds 2 Mg(2+) ion per subunit.</text>
</comment>
<dbReference type="NCBIfam" id="TIGR00228">
    <property type="entry name" value="ruvC"/>
    <property type="match status" value="1"/>
</dbReference>
<evidence type="ECO:0000256" key="4">
    <source>
        <dbReference type="ARBA" id="ARBA00022723"/>
    </source>
</evidence>
<dbReference type="GO" id="GO:0006281">
    <property type="term" value="P:DNA repair"/>
    <property type="evidence" value="ECO:0007669"/>
    <property type="project" value="UniProtKB-UniRule"/>
</dbReference>
<dbReference type="PRINTS" id="PR00696">
    <property type="entry name" value="RSOLVASERUVC"/>
</dbReference>
<keyword evidence="7 13" id="KW-0378">Hydrolase</keyword>
<keyword evidence="11 13" id="KW-0234">DNA repair</keyword>
<evidence type="ECO:0000256" key="11">
    <source>
        <dbReference type="ARBA" id="ARBA00023204"/>
    </source>
</evidence>
<keyword evidence="6 13" id="KW-0227">DNA damage</keyword>
<keyword evidence="2 13" id="KW-0963">Cytoplasm</keyword>
<feature type="active site" evidence="13">
    <location>
        <position position="140"/>
    </location>
</feature>
<evidence type="ECO:0000256" key="9">
    <source>
        <dbReference type="ARBA" id="ARBA00023125"/>
    </source>
</evidence>
<evidence type="ECO:0000256" key="1">
    <source>
        <dbReference type="ARBA" id="ARBA00009518"/>
    </source>
</evidence>
<dbReference type="InterPro" id="IPR012337">
    <property type="entry name" value="RNaseH-like_sf"/>
</dbReference>
<accession>A0A2H0N6U7</accession>
<protein>
    <recommendedName>
        <fullName evidence="13 14">Crossover junction endodeoxyribonuclease RuvC</fullName>
        <ecNumber evidence="13 14">3.1.21.10</ecNumber>
    </recommendedName>
    <alternativeName>
        <fullName evidence="13">Holliday junction nuclease RuvC</fullName>
    </alternativeName>
    <alternativeName>
        <fullName evidence="13">Holliday junction resolvase RuvC</fullName>
    </alternativeName>
</protein>
<evidence type="ECO:0000256" key="6">
    <source>
        <dbReference type="ARBA" id="ARBA00022763"/>
    </source>
</evidence>
<evidence type="ECO:0000256" key="13">
    <source>
        <dbReference type="HAMAP-Rule" id="MF_00034"/>
    </source>
</evidence>
<evidence type="ECO:0000256" key="7">
    <source>
        <dbReference type="ARBA" id="ARBA00022801"/>
    </source>
</evidence>
<evidence type="ECO:0000256" key="12">
    <source>
        <dbReference type="ARBA" id="ARBA00029354"/>
    </source>
</evidence>
<evidence type="ECO:0000256" key="8">
    <source>
        <dbReference type="ARBA" id="ARBA00022842"/>
    </source>
</evidence>
<evidence type="ECO:0000313" key="16">
    <source>
        <dbReference type="Proteomes" id="UP000229600"/>
    </source>
</evidence>
<feature type="active site" evidence="13">
    <location>
        <position position="7"/>
    </location>
</feature>
<comment type="caution">
    <text evidence="15">The sequence shown here is derived from an EMBL/GenBank/DDBJ whole genome shotgun (WGS) entry which is preliminary data.</text>
</comment>
<comment type="similarity">
    <text evidence="1 13">Belongs to the RuvC family.</text>
</comment>
<dbReference type="AlphaFoldDB" id="A0A2H0N6U7"/>
<evidence type="ECO:0000256" key="2">
    <source>
        <dbReference type="ARBA" id="ARBA00022490"/>
    </source>
</evidence>
<dbReference type="InterPro" id="IPR002176">
    <property type="entry name" value="X-over_junc_endoDNase_RuvC"/>
</dbReference>
<dbReference type="NCBIfam" id="NF000711">
    <property type="entry name" value="PRK00039.2-1"/>
    <property type="match status" value="1"/>
</dbReference>
<dbReference type="Gene3D" id="3.30.420.10">
    <property type="entry name" value="Ribonuclease H-like superfamily/Ribonuclease H"/>
    <property type="match status" value="1"/>
</dbReference>
<evidence type="ECO:0000256" key="14">
    <source>
        <dbReference type="NCBIfam" id="TIGR00228"/>
    </source>
</evidence>
<evidence type="ECO:0000256" key="10">
    <source>
        <dbReference type="ARBA" id="ARBA00023172"/>
    </source>
</evidence>
<sequence length="160" mass="17400">MRILGIDPGFGRMGFGVIEKVSGNFKHVAHGCIETSPKASFVERLLTLDQELNKILKEYQPTHAGVEELFFYKNAKTAIDVGQARGVILLGLKKANLPLFELTPLQVKQALVGYGRAEKKQVQKMVQLVLSLEAGNLQDDAADALAIAIATIGLLKFPQG</sequence>
<comment type="catalytic activity">
    <reaction evidence="12 13">
        <text>Endonucleolytic cleavage at a junction such as a reciprocal single-stranded crossover between two homologous DNA duplexes (Holliday junction).</text>
        <dbReference type="EC" id="3.1.21.10"/>
    </reaction>
</comment>
<evidence type="ECO:0000256" key="3">
    <source>
        <dbReference type="ARBA" id="ARBA00022722"/>
    </source>
</evidence>
<dbReference type="PANTHER" id="PTHR30194:SF3">
    <property type="entry name" value="CROSSOVER JUNCTION ENDODEOXYRIBONUCLEASE RUVC"/>
    <property type="match status" value="1"/>
</dbReference>
<feature type="binding site" evidence="13">
    <location>
        <position position="7"/>
    </location>
    <ligand>
        <name>Mg(2+)</name>
        <dbReference type="ChEBI" id="CHEBI:18420"/>
        <label>1</label>
    </ligand>
</feature>
<evidence type="ECO:0000313" key="15">
    <source>
        <dbReference type="EMBL" id="PIR04597.1"/>
    </source>
</evidence>
<name>A0A2H0N6U7_9BACT</name>
<dbReference type="GO" id="GO:0048476">
    <property type="term" value="C:Holliday junction resolvase complex"/>
    <property type="evidence" value="ECO:0007669"/>
    <property type="project" value="UniProtKB-UniRule"/>
</dbReference>
<comment type="subunit">
    <text evidence="13">Homodimer which binds Holliday junction (HJ) DNA. The HJ becomes 2-fold symmetrical on binding to RuvC with unstacked arms; it has a different conformation from HJ DNA in complex with RuvA. In the full resolvosome a probable DNA-RuvA(4)-RuvB(12)-RuvC(2) complex forms which resolves the HJ.</text>
</comment>
<dbReference type="GO" id="GO:0008821">
    <property type="term" value="F:crossover junction DNA endonuclease activity"/>
    <property type="evidence" value="ECO:0007669"/>
    <property type="project" value="UniProtKB-UniRule"/>
</dbReference>
<dbReference type="PROSITE" id="PS01321">
    <property type="entry name" value="RUVC"/>
    <property type="match status" value="1"/>
</dbReference>
<feature type="binding site" evidence="13">
    <location>
        <position position="140"/>
    </location>
    <ligand>
        <name>Mg(2+)</name>
        <dbReference type="ChEBI" id="CHEBI:18420"/>
        <label>1</label>
    </ligand>
</feature>
<dbReference type="GO" id="GO:0006310">
    <property type="term" value="P:DNA recombination"/>
    <property type="evidence" value="ECO:0007669"/>
    <property type="project" value="UniProtKB-UniRule"/>
</dbReference>
<reference evidence="15 16" key="1">
    <citation type="submission" date="2017-09" db="EMBL/GenBank/DDBJ databases">
        <title>Depth-based differentiation of microbial function through sediment-hosted aquifers and enrichment of novel symbionts in the deep terrestrial subsurface.</title>
        <authorList>
            <person name="Probst A.J."/>
            <person name="Ladd B."/>
            <person name="Jarett J.K."/>
            <person name="Geller-Mcgrath D.E."/>
            <person name="Sieber C.M."/>
            <person name="Emerson J.B."/>
            <person name="Anantharaman K."/>
            <person name="Thomas B.C."/>
            <person name="Malmstrom R."/>
            <person name="Stieglmeier M."/>
            <person name="Klingl A."/>
            <person name="Woyke T."/>
            <person name="Ryan C.M."/>
            <person name="Banfield J.F."/>
        </authorList>
    </citation>
    <scope>NUCLEOTIDE SEQUENCE [LARGE SCALE GENOMIC DNA]</scope>
    <source>
        <strain evidence="15">CG11_big_fil_rev_8_21_14_0_20_39_34</strain>
    </source>
</reference>
<dbReference type="InterPro" id="IPR020563">
    <property type="entry name" value="X-over_junc_endoDNase_Mg_BS"/>
</dbReference>
<dbReference type="EMBL" id="PCWN01000001">
    <property type="protein sequence ID" value="PIR04597.1"/>
    <property type="molecule type" value="Genomic_DNA"/>
</dbReference>
<organism evidence="15 16">
    <name type="scientific">Candidatus Magasanikbacteria bacterium CG11_big_fil_rev_8_21_14_0_20_39_34</name>
    <dbReference type="NCBI Taxonomy" id="1974653"/>
    <lineage>
        <taxon>Bacteria</taxon>
        <taxon>Candidatus Magasanikiibacteriota</taxon>
    </lineage>
</organism>
<dbReference type="EC" id="3.1.21.10" evidence="13 14"/>
<dbReference type="GO" id="GO:0005737">
    <property type="term" value="C:cytoplasm"/>
    <property type="evidence" value="ECO:0007669"/>
    <property type="project" value="UniProtKB-SubCell"/>
</dbReference>
<dbReference type="Proteomes" id="UP000229600">
    <property type="component" value="Unassembled WGS sequence"/>
</dbReference>
<dbReference type="FunFam" id="3.30.420.10:FF:000002">
    <property type="entry name" value="Crossover junction endodeoxyribonuclease RuvC"/>
    <property type="match status" value="1"/>
</dbReference>
<dbReference type="CDD" id="cd16962">
    <property type="entry name" value="RuvC"/>
    <property type="match status" value="1"/>
</dbReference>
<dbReference type="GO" id="GO:0003677">
    <property type="term" value="F:DNA binding"/>
    <property type="evidence" value="ECO:0007669"/>
    <property type="project" value="UniProtKB-KW"/>
</dbReference>
<keyword evidence="9 13" id="KW-0238">DNA-binding</keyword>
<gene>
    <name evidence="13" type="primary">ruvC</name>
    <name evidence="15" type="ORF">COV59_00045</name>
</gene>
<dbReference type="PANTHER" id="PTHR30194">
    <property type="entry name" value="CROSSOVER JUNCTION ENDODEOXYRIBONUCLEASE RUVC"/>
    <property type="match status" value="1"/>
</dbReference>
<keyword evidence="10 13" id="KW-0233">DNA recombination</keyword>
<comment type="subcellular location">
    <subcellularLocation>
        <location evidence="13">Cytoplasm</location>
    </subcellularLocation>
</comment>